<dbReference type="NCBIfam" id="TIGR01178">
    <property type="entry name" value="ade"/>
    <property type="match status" value="1"/>
</dbReference>
<dbReference type="Gene3D" id="2.30.40.10">
    <property type="entry name" value="Urease, subunit C, domain 1"/>
    <property type="match status" value="1"/>
</dbReference>
<name>A0A412TR42_9BACT</name>
<dbReference type="RefSeq" id="WP_046404481.1">
    <property type="nucleotide sequence ID" value="NZ_CABJFF010000009.1"/>
</dbReference>
<keyword evidence="3 6" id="KW-0378">Hydrolase</keyword>
<dbReference type="InterPro" id="IPR006680">
    <property type="entry name" value="Amidohydro-rel"/>
</dbReference>
<dbReference type="HAMAP" id="MF_01518">
    <property type="entry name" value="Adenine_deamin"/>
    <property type="match status" value="1"/>
</dbReference>
<dbReference type="GO" id="GO:0000034">
    <property type="term" value="F:adenine deaminase activity"/>
    <property type="evidence" value="ECO:0007669"/>
    <property type="project" value="UniProtKB-UniRule"/>
</dbReference>
<protein>
    <recommendedName>
        <fullName evidence="2 6">Adenine deaminase</fullName>
        <shortName evidence="6">Adenase</shortName>
        <shortName evidence="6">Adenine aminase</shortName>
        <ecNumber evidence="2 6">3.5.4.2</ecNumber>
    </recommendedName>
</protein>
<dbReference type="SUPFAM" id="SSF51338">
    <property type="entry name" value="Composite domain of metallo-dependent hydrolases"/>
    <property type="match status" value="1"/>
</dbReference>
<accession>A0A412TR42</accession>
<dbReference type="InterPro" id="IPR006679">
    <property type="entry name" value="Adenine_deam"/>
</dbReference>
<dbReference type="PANTHER" id="PTHR11113">
    <property type="entry name" value="N-ACETYLGLUCOSAMINE-6-PHOSPHATE DEACETYLASE"/>
    <property type="match status" value="1"/>
</dbReference>
<evidence type="ECO:0000259" key="8">
    <source>
        <dbReference type="Pfam" id="PF13382"/>
    </source>
</evidence>
<sequence length="542" mass="60289">MKKIEGNIIDIYNNRIFPGTICIDHGIITDILENSNSYQNFIAPGFIDAHVHIESSMLVPEEFSKLAISKGTVAVINDPHEIANVLGIEGIRFMIENSWKAPIKIFFSVPSCVPATSFDYSGAEINSDHIEELLQNYSFVSLSEMMNISGVLQKDAEVWRKLKLAEKYNIPIDGHAPGIIGEVLKQYVSAGISTDHESVSLSEALEKISLGMKILIREGSAAKNYEALKSLINSHPYSLMFCTDDSHPGDLIHCGHIDKIVRRAIADGFDLFQVLRIASLHPIQHYHLPIGTLRIGDPADFCIFEDLKSFSVSEVYIQGELKYSSSWSMPDIKAEVSDFSNLNQFNRKLLQLSDLRKPITSDIVSIKVYDGELITDKVIFSNHDSFDNFESDLDRDILKIIYLNRYENKPPQIAFIHGIGLKKGAFASSISHDSHNIIAVGCNDQDLLIALNSIISAKGGLSVASEGEVDILSLPIAGIMTDENGEKVAMIWNKLIQILHHNGCILDSPFMTLSFMALIVIPELKIGERGLFEYSKFKFLAD</sequence>
<evidence type="ECO:0000256" key="4">
    <source>
        <dbReference type="ARBA" id="ARBA00023211"/>
    </source>
</evidence>
<keyword evidence="4 6" id="KW-0464">Manganese</keyword>
<dbReference type="InterPro" id="IPR032466">
    <property type="entry name" value="Metal_Hydrolase"/>
</dbReference>
<dbReference type="PANTHER" id="PTHR11113:SF2">
    <property type="entry name" value="ADENINE DEAMINASE"/>
    <property type="match status" value="1"/>
</dbReference>
<evidence type="ECO:0000313" key="10">
    <source>
        <dbReference type="Proteomes" id="UP000284243"/>
    </source>
</evidence>
<dbReference type="AlphaFoldDB" id="A0A412TR42"/>
<dbReference type="Pfam" id="PF01979">
    <property type="entry name" value="Amidohydro_1"/>
    <property type="match status" value="1"/>
</dbReference>
<evidence type="ECO:0000313" key="9">
    <source>
        <dbReference type="EMBL" id="RGU56315.1"/>
    </source>
</evidence>
<feature type="domain" description="Amidohydrolase-related" evidence="7">
    <location>
        <begin position="41"/>
        <end position="321"/>
    </location>
</feature>
<dbReference type="InterPro" id="IPR011059">
    <property type="entry name" value="Metal-dep_hydrolase_composite"/>
</dbReference>
<feature type="domain" description="Adenine deaminase C-terminal" evidence="8">
    <location>
        <begin position="373"/>
        <end position="538"/>
    </location>
</feature>
<dbReference type="Pfam" id="PF13382">
    <property type="entry name" value="Adenine_deam_C"/>
    <property type="match status" value="1"/>
</dbReference>
<comment type="cofactor">
    <cofactor evidence="6">
        <name>Mn(2+)</name>
        <dbReference type="ChEBI" id="CHEBI:29035"/>
    </cofactor>
</comment>
<proteinExistence type="inferred from homology"/>
<evidence type="ECO:0000256" key="3">
    <source>
        <dbReference type="ARBA" id="ARBA00022801"/>
    </source>
</evidence>
<dbReference type="EMBL" id="QRYC01000011">
    <property type="protein sequence ID" value="RGU56315.1"/>
    <property type="molecule type" value="Genomic_DNA"/>
</dbReference>
<gene>
    <name evidence="6 9" type="primary">ade</name>
    <name evidence="9" type="ORF">DWW57_09715</name>
</gene>
<evidence type="ECO:0000256" key="6">
    <source>
        <dbReference type="HAMAP-Rule" id="MF_01518"/>
    </source>
</evidence>
<comment type="caution">
    <text evidence="9">The sequence shown here is derived from an EMBL/GenBank/DDBJ whole genome shotgun (WGS) entry which is preliminary data.</text>
</comment>
<evidence type="ECO:0000259" key="7">
    <source>
        <dbReference type="Pfam" id="PF01979"/>
    </source>
</evidence>
<dbReference type="SUPFAM" id="SSF51556">
    <property type="entry name" value="Metallo-dependent hydrolases"/>
    <property type="match status" value="1"/>
</dbReference>
<dbReference type="Proteomes" id="UP000284243">
    <property type="component" value="Unassembled WGS sequence"/>
</dbReference>
<evidence type="ECO:0000256" key="1">
    <source>
        <dbReference type="ARBA" id="ARBA00006773"/>
    </source>
</evidence>
<dbReference type="InterPro" id="IPR026912">
    <property type="entry name" value="Adenine_deam_C"/>
</dbReference>
<dbReference type="Gene3D" id="3.20.20.140">
    <property type="entry name" value="Metal-dependent hydrolases"/>
    <property type="match status" value="1"/>
</dbReference>
<comment type="similarity">
    <text evidence="1 6">Belongs to the metallo-dependent hydrolases superfamily. Adenine deaminase family.</text>
</comment>
<evidence type="ECO:0000256" key="5">
    <source>
        <dbReference type="ARBA" id="ARBA00047720"/>
    </source>
</evidence>
<dbReference type="GO" id="GO:0006146">
    <property type="term" value="P:adenine catabolic process"/>
    <property type="evidence" value="ECO:0007669"/>
    <property type="project" value="InterPro"/>
</dbReference>
<organism evidence="9 10">
    <name type="scientific">Odoribacter splanchnicus</name>
    <dbReference type="NCBI Taxonomy" id="28118"/>
    <lineage>
        <taxon>Bacteria</taxon>
        <taxon>Pseudomonadati</taxon>
        <taxon>Bacteroidota</taxon>
        <taxon>Bacteroidia</taxon>
        <taxon>Bacteroidales</taxon>
        <taxon>Odoribacteraceae</taxon>
        <taxon>Odoribacter</taxon>
    </lineage>
</organism>
<dbReference type="CDD" id="cd01295">
    <property type="entry name" value="AdeC"/>
    <property type="match status" value="1"/>
</dbReference>
<dbReference type="EC" id="3.5.4.2" evidence="2 6"/>
<evidence type="ECO:0000256" key="2">
    <source>
        <dbReference type="ARBA" id="ARBA00012782"/>
    </source>
</evidence>
<comment type="catalytic activity">
    <reaction evidence="5 6">
        <text>adenine + H2O + H(+) = hypoxanthine + NH4(+)</text>
        <dbReference type="Rhea" id="RHEA:23688"/>
        <dbReference type="ChEBI" id="CHEBI:15377"/>
        <dbReference type="ChEBI" id="CHEBI:15378"/>
        <dbReference type="ChEBI" id="CHEBI:16708"/>
        <dbReference type="ChEBI" id="CHEBI:17368"/>
        <dbReference type="ChEBI" id="CHEBI:28938"/>
        <dbReference type="EC" id="3.5.4.2"/>
    </reaction>
</comment>
<reference evidence="9 10" key="1">
    <citation type="submission" date="2018-08" db="EMBL/GenBank/DDBJ databases">
        <title>A genome reference for cultivated species of the human gut microbiota.</title>
        <authorList>
            <person name="Zou Y."/>
            <person name="Xue W."/>
            <person name="Luo G."/>
        </authorList>
    </citation>
    <scope>NUCLEOTIDE SEQUENCE [LARGE SCALE GENOMIC DNA]</scope>
    <source>
        <strain evidence="9 10">AF16-14</strain>
    </source>
</reference>